<keyword evidence="3" id="KW-0677">Repeat</keyword>
<evidence type="ECO:0000313" key="10">
    <source>
        <dbReference type="Proteomes" id="UP000799436"/>
    </source>
</evidence>
<evidence type="ECO:0000256" key="1">
    <source>
        <dbReference type="ARBA" id="ARBA00022679"/>
    </source>
</evidence>
<proteinExistence type="predicted"/>
<evidence type="ECO:0000313" key="9">
    <source>
        <dbReference type="EMBL" id="KAF2772789.1"/>
    </source>
</evidence>
<gene>
    <name evidence="9" type="ORF">EJ03DRAFT_324339</name>
</gene>
<protein>
    <recommendedName>
        <fullName evidence="8">RING-type domain-containing protein</fullName>
    </recommendedName>
</protein>
<keyword evidence="4" id="KW-0863">Zinc-finger</keyword>
<dbReference type="PANTHER" id="PTHR11685">
    <property type="entry name" value="RBR FAMILY RING FINGER AND IBR DOMAIN-CONTAINING"/>
    <property type="match status" value="1"/>
</dbReference>
<dbReference type="PROSITE" id="PS51873">
    <property type="entry name" value="TRIAD"/>
    <property type="match status" value="1"/>
</dbReference>
<evidence type="ECO:0000256" key="5">
    <source>
        <dbReference type="ARBA" id="ARBA00022786"/>
    </source>
</evidence>
<keyword evidence="2" id="KW-0479">Metal-binding</keyword>
<dbReference type="Pfam" id="PF22191">
    <property type="entry name" value="IBR_1"/>
    <property type="match status" value="1"/>
</dbReference>
<dbReference type="Gene3D" id="1.20.120.1750">
    <property type="match status" value="1"/>
</dbReference>
<reference evidence="9" key="1">
    <citation type="journal article" date="2020" name="Stud. Mycol.">
        <title>101 Dothideomycetes genomes: a test case for predicting lifestyles and emergence of pathogens.</title>
        <authorList>
            <person name="Haridas S."/>
            <person name="Albert R."/>
            <person name="Binder M."/>
            <person name="Bloem J."/>
            <person name="Labutti K."/>
            <person name="Salamov A."/>
            <person name="Andreopoulos B."/>
            <person name="Baker S."/>
            <person name="Barry K."/>
            <person name="Bills G."/>
            <person name="Bluhm B."/>
            <person name="Cannon C."/>
            <person name="Castanera R."/>
            <person name="Culley D."/>
            <person name="Daum C."/>
            <person name="Ezra D."/>
            <person name="Gonzalez J."/>
            <person name="Henrissat B."/>
            <person name="Kuo A."/>
            <person name="Liang C."/>
            <person name="Lipzen A."/>
            <person name="Lutzoni F."/>
            <person name="Magnuson J."/>
            <person name="Mondo S."/>
            <person name="Nolan M."/>
            <person name="Ohm R."/>
            <person name="Pangilinan J."/>
            <person name="Park H.-J."/>
            <person name="Ramirez L."/>
            <person name="Alfaro M."/>
            <person name="Sun H."/>
            <person name="Tritt A."/>
            <person name="Yoshinaga Y."/>
            <person name="Zwiers L.-H."/>
            <person name="Turgeon B."/>
            <person name="Goodwin S."/>
            <person name="Spatafora J."/>
            <person name="Crous P."/>
            <person name="Grigoriev I."/>
        </authorList>
    </citation>
    <scope>NUCLEOTIDE SEQUENCE</scope>
    <source>
        <strain evidence="9">CBS 116005</strain>
    </source>
</reference>
<dbReference type="OrthoDB" id="3885367at2759"/>
<dbReference type="InterPro" id="IPR013083">
    <property type="entry name" value="Znf_RING/FYVE/PHD"/>
</dbReference>
<keyword evidence="10" id="KW-1185">Reference proteome</keyword>
<dbReference type="GO" id="GO:0008270">
    <property type="term" value="F:zinc ion binding"/>
    <property type="evidence" value="ECO:0007669"/>
    <property type="project" value="UniProtKB-KW"/>
</dbReference>
<dbReference type="AlphaFoldDB" id="A0A6G1LJN9"/>
<keyword evidence="1" id="KW-0808">Transferase</keyword>
<evidence type="ECO:0000256" key="6">
    <source>
        <dbReference type="ARBA" id="ARBA00022833"/>
    </source>
</evidence>
<dbReference type="EMBL" id="ML995813">
    <property type="protein sequence ID" value="KAF2772789.1"/>
    <property type="molecule type" value="Genomic_DNA"/>
</dbReference>
<name>A0A6G1LJN9_9PEZI</name>
<evidence type="ECO:0000256" key="4">
    <source>
        <dbReference type="ARBA" id="ARBA00022771"/>
    </source>
</evidence>
<dbReference type="Gene3D" id="3.30.40.10">
    <property type="entry name" value="Zinc/RING finger domain, C3HC4 (zinc finger)"/>
    <property type="match status" value="1"/>
</dbReference>
<dbReference type="GO" id="GO:0004842">
    <property type="term" value="F:ubiquitin-protein transferase activity"/>
    <property type="evidence" value="ECO:0007669"/>
    <property type="project" value="InterPro"/>
</dbReference>
<evidence type="ECO:0000256" key="2">
    <source>
        <dbReference type="ARBA" id="ARBA00022723"/>
    </source>
</evidence>
<evidence type="ECO:0000256" key="3">
    <source>
        <dbReference type="ARBA" id="ARBA00022737"/>
    </source>
</evidence>
<sequence length="294" mass="33218">MAPQSFCIICCAEETSLRLSPTTCATAHTQEQRACGECWEAHISMQIEEKLGEHIACMFCKSVLPEKEIKALSRKGTGERYDAERRGRTKYQCQDRCHNSRILHADGTPVLDPETQSFRFALQDHNLVTDGRVFSCQYCGFQTCVECDRPEHIGQNCAEYQTQHNNEPIKVEGKIDNRTCKNCPNCRVYFIVTKGCGYTTCTACRYRFCQHCLIPWVGVGSAYLNGAQQHGSECTYRDRGTPSDHALKHRFDMTTEDGDNGVVVRKKRKHQDGKDATAPAKKTKRQSPKTTSSE</sequence>
<organism evidence="9 10">
    <name type="scientific">Teratosphaeria nubilosa</name>
    <dbReference type="NCBI Taxonomy" id="161662"/>
    <lineage>
        <taxon>Eukaryota</taxon>
        <taxon>Fungi</taxon>
        <taxon>Dikarya</taxon>
        <taxon>Ascomycota</taxon>
        <taxon>Pezizomycotina</taxon>
        <taxon>Dothideomycetes</taxon>
        <taxon>Dothideomycetidae</taxon>
        <taxon>Mycosphaerellales</taxon>
        <taxon>Teratosphaeriaceae</taxon>
        <taxon>Teratosphaeria</taxon>
    </lineage>
</organism>
<keyword evidence="5" id="KW-0833">Ubl conjugation pathway</keyword>
<dbReference type="GO" id="GO:0016567">
    <property type="term" value="P:protein ubiquitination"/>
    <property type="evidence" value="ECO:0007669"/>
    <property type="project" value="InterPro"/>
</dbReference>
<evidence type="ECO:0000259" key="8">
    <source>
        <dbReference type="PROSITE" id="PS51873"/>
    </source>
</evidence>
<feature type="region of interest" description="Disordered" evidence="7">
    <location>
        <begin position="251"/>
        <end position="294"/>
    </location>
</feature>
<dbReference type="InterPro" id="IPR031127">
    <property type="entry name" value="E3_UB_ligase_RBR"/>
</dbReference>
<dbReference type="Proteomes" id="UP000799436">
    <property type="component" value="Unassembled WGS sequence"/>
</dbReference>
<dbReference type="SUPFAM" id="SSF57850">
    <property type="entry name" value="RING/U-box"/>
    <property type="match status" value="2"/>
</dbReference>
<dbReference type="InterPro" id="IPR044066">
    <property type="entry name" value="TRIAD_supradom"/>
</dbReference>
<keyword evidence="6" id="KW-0862">Zinc</keyword>
<evidence type="ECO:0000256" key="7">
    <source>
        <dbReference type="SAM" id="MobiDB-lite"/>
    </source>
</evidence>
<feature type="domain" description="RING-type" evidence="8">
    <location>
        <begin position="3"/>
        <end position="238"/>
    </location>
</feature>
<accession>A0A6G1LJN9</accession>